<dbReference type="EMBL" id="SPDV01000002">
    <property type="protein sequence ID" value="TFI59971.1"/>
    <property type="molecule type" value="Genomic_DNA"/>
</dbReference>
<evidence type="ECO:0000256" key="1">
    <source>
        <dbReference type="ARBA" id="ARBA00022741"/>
    </source>
</evidence>
<proteinExistence type="inferred from homology"/>
<dbReference type="RefSeq" id="WP_135083046.1">
    <property type="nucleotide sequence ID" value="NZ_SPDV01000002.1"/>
</dbReference>
<evidence type="ECO:0000256" key="6">
    <source>
        <dbReference type="HAMAP-Rule" id="MF_01965"/>
    </source>
</evidence>
<dbReference type="NCBIfam" id="TIGR00196">
    <property type="entry name" value="yjeF_cterm"/>
    <property type="match status" value="1"/>
</dbReference>
<dbReference type="Pfam" id="PF01256">
    <property type="entry name" value="Carb_kinase"/>
    <property type="match status" value="1"/>
</dbReference>
<comment type="catalytic activity">
    <reaction evidence="6">
        <text>(6S)-NADPHX + ADP = AMP + phosphate + NADPH + H(+)</text>
        <dbReference type="Rhea" id="RHEA:32235"/>
        <dbReference type="ChEBI" id="CHEBI:15378"/>
        <dbReference type="ChEBI" id="CHEBI:43474"/>
        <dbReference type="ChEBI" id="CHEBI:57783"/>
        <dbReference type="ChEBI" id="CHEBI:64076"/>
        <dbReference type="ChEBI" id="CHEBI:456215"/>
        <dbReference type="ChEBI" id="CHEBI:456216"/>
        <dbReference type="EC" id="4.2.1.136"/>
    </reaction>
</comment>
<sequence>MSAPETLDRELLRRFPLPNHPDGGDKEERGRVLVIAGSRELAGAAYLAGIGGLRAGAGKLQIATAASVSVQLGVAIPEARVIGLEETEEGCLAPSGIEPLLRWAESAQAIMIGCGLQHGRPLDELLDALFGARLDRPLVLDAAVLGSLAPRAAALRAWPGGAILLPHAGEMARLLEWEPERVAGDPRAAAATAAERFNAVALIKGQYSHIVAPDGRAFRFEGGGVGLATSGSGDTLAGIVGGLAARGADPLTAALWGVYLHGEAGRRLAKEVGRIGFLARELLDQVPKLLES</sequence>
<feature type="binding site" evidence="6">
    <location>
        <position position="167"/>
    </location>
    <ligand>
        <name>(6S)-NADPHX</name>
        <dbReference type="ChEBI" id="CHEBI:64076"/>
    </ligand>
</feature>
<keyword evidence="4 6" id="KW-0520">NAD</keyword>
<evidence type="ECO:0000313" key="8">
    <source>
        <dbReference type="EMBL" id="TFI59971.1"/>
    </source>
</evidence>
<feature type="binding site" evidence="6">
    <location>
        <position position="44"/>
    </location>
    <ligand>
        <name>(6S)-NADPHX</name>
        <dbReference type="ChEBI" id="CHEBI:64076"/>
    </ligand>
</feature>
<evidence type="ECO:0000256" key="4">
    <source>
        <dbReference type="ARBA" id="ARBA00023027"/>
    </source>
</evidence>
<comment type="cofactor">
    <cofactor evidence="6">
        <name>Mg(2+)</name>
        <dbReference type="ChEBI" id="CHEBI:18420"/>
    </cofactor>
</comment>
<dbReference type="PANTHER" id="PTHR12592">
    <property type="entry name" value="ATP-DEPENDENT (S)-NAD(P)H-HYDRATE DEHYDRATASE FAMILY MEMBER"/>
    <property type="match status" value="1"/>
</dbReference>
<comment type="subunit">
    <text evidence="6">Homotetramer.</text>
</comment>
<reference evidence="8 9" key="1">
    <citation type="submission" date="2019-03" db="EMBL/GenBank/DDBJ databases">
        <title>Genome sequence of Sphingomonas sp. 17J27-24.</title>
        <authorList>
            <person name="Kim M."/>
            <person name="Maeng S."/>
            <person name="Sathiyaraj S."/>
        </authorList>
    </citation>
    <scope>NUCLEOTIDE SEQUENCE [LARGE SCALE GENOMIC DNA]</scope>
    <source>
        <strain evidence="8 9">17J27-24</strain>
    </source>
</reference>
<evidence type="ECO:0000313" key="9">
    <source>
        <dbReference type="Proteomes" id="UP000298213"/>
    </source>
</evidence>
<evidence type="ECO:0000256" key="3">
    <source>
        <dbReference type="ARBA" id="ARBA00022857"/>
    </source>
</evidence>
<feature type="binding site" evidence="6">
    <location>
        <position position="115"/>
    </location>
    <ligand>
        <name>(6S)-NADPHX</name>
        <dbReference type="ChEBI" id="CHEBI:64076"/>
    </ligand>
</feature>
<protein>
    <recommendedName>
        <fullName evidence="6">ADP-dependent (S)-NAD(P)H-hydrate dehydratase</fullName>
        <ecNumber evidence="6">4.2.1.136</ecNumber>
    </recommendedName>
    <alternativeName>
        <fullName evidence="6">ADP-dependent NAD(P)HX dehydratase</fullName>
    </alternativeName>
</protein>
<gene>
    <name evidence="6" type="primary">nnrD</name>
    <name evidence="8" type="ORF">E2493_01590</name>
</gene>
<keyword evidence="9" id="KW-1185">Reference proteome</keyword>
<evidence type="ECO:0000256" key="2">
    <source>
        <dbReference type="ARBA" id="ARBA00022840"/>
    </source>
</evidence>
<dbReference type="Proteomes" id="UP000298213">
    <property type="component" value="Unassembled WGS sequence"/>
</dbReference>
<dbReference type="AlphaFoldDB" id="A0A4Y8ZVC7"/>
<comment type="catalytic activity">
    <reaction evidence="6">
        <text>(6S)-NADHX + ADP = AMP + phosphate + NADH + H(+)</text>
        <dbReference type="Rhea" id="RHEA:32223"/>
        <dbReference type="ChEBI" id="CHEBI:15378"/>
        <dbReference type="ChEBI" id="CHEBI:43474"/>
        <dbReference type="ChEBI" id="CHEBI:57945"/>
        <dbReference type="ChEBI" id="CHEBI:64074"/>
        <dbReference type="ChEBI" id="CHEBI:456215"/>
        <dbReference type="ChEBI" id="CHEBI:456216"/>
        <dbReference type="EC" id="4.2.1.136"/>
    </reaction>
</comment>
<dbReference type="SUPFAM" id="SSF53613">
    <property type="entry name" value="Ribokinase-like"/>
    <property type="match status" value="1"/>
</dbReference>
<comment type="caution">
    <text evidence="8">The sequence shown here is derived from an EMBL/GenBank/DDBJ whole genome shotgun (WGS) entry which is preliminary data.</text>
</comment>
<keyword evidence="5 6" id="KW-0456">Lyase</keyword>
<feature type="domain" description="YjeF C-terminal" evidence="7">
    <location>
        <begin position="9"/>
        <end position="292"/>
    </location>
</feature>
<dbReference type="InterPro" id="IPR000631">
    <property type="entry name" value="CARKD"/>
</dbReference>
<dbReference type="InterPro" id="IPR029056">
    <property type="entry name" value="Ribokinase-like"/>
</dbReference>
<dbReference type="HAMAP" id="MF_01965">
    <property type="entry name" value="NADHX_dehydratase"/>
    <property type="match status" value="1"/>
</dbReference>
<dbReference type="GO" id="GO:0052855">
    <property type="term" value="F:ADP-dependent NAD(P)H-hydrate dehydratase activity"/>
    <property type="evidence" value="ECO:0007669"/>
    <property type="project" value="UniProtKB-UniRule"/>
</dbReference>
<comment type="function">
    <text evidence="6">Catalyzes the dehydration of the S-form of NAD(P)HX at the expense of ADP, which is converted to AMP. Together with NAD(P)HX epimerase, which catalyzes the epimerization of the S- and R-forms, the enzyme allows the repair of both epimers of NAD(P)HX, a damaged form of NAD(P)H that is a result of enzymatic or heat-dependent hydration.</text>
</comment>
<name>A0A4Y8ZVC7_9SPHN</name>
<evidence type="ECO:0000256" key="5">
    <source>
        <dbReference type="ARBA" id="ARBA00023239"/>
    </source>
</evidence>
<accession>A0A4Y8ZVC7</accession>
<evidence type="ECO:0000259" key="7">
    <source>
        <dbReference type="PROSITE" id="PS51383"/>
    </source>
</evidence>
<comment type="similarity">
    <text evidence="6">Belongs to the NnrD/CARKD family.</text>
</comment>
<organism evidence="8 9">
    <name type="scientific">Sphingomonas parva</name>
    <dbReference type="NCBI Taxonomy" id="2555898"/>
    <lineage>
        <taxon>Bacteria</taxon>
        <taxon>Pseudomonadati</taxon>
        <taxon>Pseudomonadota</taxon>
        <taxon>Alphaproteobacteria</taxon>
        <taxon>Sphingomonadales</taxon>
        <taxon>Sphingomonadaceae</taxon>
        <taxon>Sphingomonas</taxon>
    </lineage>
</organism>
<dbReference type="GO" id="GO:0110051">
    <property type="term" value="P:metabolite repair"/>
    <property type="evidence" value="ECO:0007669"/>
    <property type="project" value="TreeGrafter"/>
</dbReference>
<feature type="binding site" evidence="6">
    <location>
        <position position="233"/>
    </location>
    <ligand>
        <name>AMP</name>
        <dbReference type="ChEBI" id="CHEBI:456215"/>
    </ligand>
</feature>
<keyword evidence="3 6" id="KW-0521">NADP</keyword>
<keyword evidence="2 6" id="KW-0067">ATP-binding</keyword>
<dbReference type="Gene3D" id="3.40.1190.20">
    <property type="match status" value="1"/>
</dbReference>
<keyword evidence="1 6" id="KW-0547">Nucleotide-binding</keyword>
<dbReference type="GO" id="GO:0052856">
    <property type="term" value="F:NAD(P)HX epimerase activity"/>
    <property type="evidence" value="ECO:0007669"/>
    <property type="project" value="TreeGrafter"/>
</dbReference>
<dbReference type="CDD" id="cd01171">
    <property type="entry name" value="YXKO-related"/>
    <property type="match status" value="1"/>
</dbReference>
<feature type="binding site" evidence="6">
    <location>
        <position position="234"/>
    </location>
    <ligand>
        <name>(6S)-NADPHX</name>
        <dbReference type="ChEBI" id="CHEBI:64076"/>
    </ligand>
</feature>
<dbReference type="PROSITE" id="PS51383">
    <property type="entry name" value="YJEF_C_3"/>
    <property type="match status" value="1"/>
</dbReference>
<feature type="binding site" evidence="6">
    <location>
        <begin position="204"/>
        <end position="208"/>
    </location>
    <ligand>
        <name>AMP</name>
        <dbReference type="ChEBI" id="CHEBI:456215"/>
    </ligand>
</feature>
<dbReference type="OrthoDB" id="9806925at2"/>
<dbReference type="PANTHER" id="PTHR12592:SF0">
    <property type="entry name" value="ATP-DEPENDENT (S)-NAD(P)H-HYDRATE DEHYDRATASE"/>
    <property type="match status" value="1"/>
</dbReference>
<dbReference type="EC" id="4.2.1.136" evidence="6"/>
<dbReference type="GO" id="GO:0005524">
    <property type="term" value="F:ATP binding"/>
    <property type="evidence" value="ECO:0007669"/>
    <property type="project" value="UniProtKB-KW"/>
</dbReference>
<dbReference type="GO" id="GO:0046496">
    <property type="term" value="P:nicotinamide nucleotide metabolic process"/>
    <property type="evidence" value="ECO:0007669"/>
    <property type="project" value="UniProtKB-UniRule"/>
</dbReference>